<evidence type="ECO:0000313" key="1">
    <source>
        <dbReference type="EMBL" id="TDP60567.1"/>
    </source>
</evidence>
<organism evidence="1 2">
    <name type="scientific">Aminicella lysinilytica</name>
    <dbReference type="NCBI Taxonomy" id="433323"/>
    <lineage>
        <taxon>Bacteria</taxon>
        <taxon>Bacillati</taxon>
        <taxon>Bacillota</taxon>
        <taxon>Clostridia</taxon>
        <taxon>Peptostreptococcales</taxon>
        <taxon>Anaerovoracaceae</taxon>
        <taxon>Aminicella</taxon>
    </lineage>
</organism>
<dbReference type="Proteomes" id="UP000295500">
    <property type="component" value="Unassembled WGS sequence"/>
</dbReference>
<proteinExistence type="predicted"/>
<dbReference type="EMBL" id="SNXO01000001">
    <property type="protein sequence ID" value="TDP60567.1"/>
    <property type="molecule type" value="Genomic_DNA"/>
</dbReference>
<comment type="caution">
    <text evidence="1">The sequence shown here is derived from an EMBL/GenBank/DDBJ whole genome shotgun (WGS) entry which is preliminary data.</text>
</comment>
<protein>
    <submittedName>
        <fullName evidence="1">Uncharacterized protein</fullName>
    </submittedName>
</protein>
<evidence type="ECO:0000313" key="2">
    <source>
        <dbReference type="Proteomes" id="UP000295500"/>
    </source>
</evidence>
<sequence length="339" mass="37217">MGLLYDLSTKYKTLSIVGMAKNAGKTTALNYLIEEADDEGITLGITSTGRDGETLDLVTGTDKPKVFLYEDTIVSIPSQLYDLAEAGLEIVEMTKFGTALGDVLLCRVCESGYVQIAGPVATAETKKMCGRMFDMGTELILIDGAIDRKSIASPDTSDAIILSTGAVLSRSIKKVVEETSHVVNLYNLPVLEEGKVRDEIAKHSHENRVMLVDDKGKINKLNLTTGLGASRFIDDAINENTRYVYIPGAFTNSVIADIERDKLKQVKFILKDPTRIFINVMDWRQLVKKGFIVSVLKNIEIAAVTVNPYAPSGYSFDHGTLRDTMQEALPDIPVLDVRM</sequence>
<gene>
    <name evidence="1" type="ORF">EV211_10181</name>
</gene>
<accession>A0A4R6QEB3</accession>
<keyword evidence="2" id="KW-1185">Reference proteome</keyword>
<dbReference type="AlphaFoldDB" id="A0A4R6QEB3"/>
<reference evidence="1 2" key="1">
    <citation type="submission" date="2019-03" db="EMBL/GenBank/DDBJ databases">
        <title>Genomic Encyclopedia of Type Strains, Phase IV (KMG-IV): sequencing the most valuable type-strain genomes for metagenomic binning, comparative biology and taxonomic classification.</title>
        <authorList>
            <person name="Goeker M."/>
        </authorList>
    </citation>
    <scope>NUCLEOTIDE SEQUENCE [LARGE SCALE GENOMIC DNA]</scope>
    <source>
        <strain evidence="1 2">DSM 28287</strain>
    </source>
</reference>
<dbReference type="OrthoDB" id="9783544at2"/>
<name>A0A4R6QEB3_9FIRM</name>